<dbReference type="Proteomes" id="UP000270927">
    <property type="component" value="Unassembled WGS sequence"/>
</dbReference>
<keyword evidence="2 3" id="KW-0040">ANK repeat</keyword>
<dbReference type="SUPFAM" id="SSF48403">
    <property type="entry name" value="Ankyrin repeat"/>
    <property type="match status" value="1"/>
</dbReference>
<evidence type="ECO:0000256" key="1">
    <source>
        <dbReference type="ARBA" id="ARBA00022737"/>
    </source>
</evidence>
<name>A0A3N2QD15_9BACT</name>
<evidence type="ECO:0000313" key="5">
    <source>
        <dbReference type="Proteomes" id="UP000270927"/>
    </source>
</evidence>
<accession>A0A3N2QD15</accession>
<dbReference type="Pfam" id="PF12796">
    <property type="entry name" value="Ank_2"/>
    <property type="match status" value="1"/>
</dbReference>
<feature type="repeat" description="ANK" evidence="3">
    <location>
        <begin position="119"/>
        <end position="151"/>
    </location>
</feature>
<sequence length="160" mass="18056">MRHKTLLQIAVSRNATEYVTELLSYPGIDVTDTVLSLLCVGGHEENELDCLKYFINVVKEHNPNKLRLILDTRDEQGNTPLHMVAKHKRNLGDEFAVALLLDNIQDNTVYLDINAQNNQGLTALHIAIQTNNYEVMDILIQAGADINHTECSKCKKNILF</sequence>
<dbReference type="PANTHER" id="PTHR24198">
    <property type="entry name" value="ANKYRIN REPEAT AND PROTEIN KINASE DOMAIN-CONTAINING PROTEIN"/>
    <property type="match status" value="1"/>
</dbReference>
<gene>
    <name evidence="4" type="ORF">EDM02_01335</name>
</gene>
<protein>
    <submittedName>
        <fullName evidence="4">Ankyrin repeat domain-containing protein</fullName>
    </submittedName>
</protein>
<proteinExistence type="predicted"/>
<dbReference type="EMBL" id="RARA01000018">
    <property type="protein sequence ID" value="ROT47667.1"/>
    <property type="molecule type" value="Genomic_DNA"/>
</dbReference>
<evidence type="ECO:0000313" key="4">
    <source>
        <dbReference type="EMBL" id="ROT47667.1"/>
    </source>
</evidence>
<dbReference type="PROSITE" id="PS50088">
    <property type="entry name" value="ANK_REPEAT"/>
    <property type="match status" value="1"/>
</dbReference>
<reference evidence="4 5" key="1">
    <citation type="submission" date="2018-09" db="EMBL/GenBank/DDBJ databases">
        <title>Comparative Genomics of Wolbachia-Cardinium Dual Endosymbiosis in a Plant-Parasitic Nematode.</title>
        <authorList>
            <person name="Brown A.M.V."/>
            <person name="Wasala S.K."/>
            <person name="Howe D.K."/>
            <person name="Peetz A.B."/>
            <person name="Zasada I.A."/>
            <person name="Denver D.R."/>
        </authorList>
    </citation>
    <scope>NUCLEOTIDE SEQUENCE [LARGE SCALE GENOMIC DNA]</scope>
    <source>
        <strain evidence="4 5">Pp_1</strain>
    </source>
</reference>
<dbReference type="SMART" id="SM00248">
    <property type="entry name" value="ANK"/>
    <property type="match status" value="3"/>
</dbReference>
<keyword evidence="1" id="KW-0677">Repeat</keyword>
<dbReference type="InterPro" id="IPR002110">
    <property type="entry name" value="Ankyrin_rpt"/>
</dbReference>
<evidence type="ECO:0000256" key="3">
    <source>
        <dbReference type="PROSITE-ProRule" id="PRU00023"/>
    </source>
</evidence>
<dbReference type="PROSITE" id="PS50297">
    <property type="entry name" value="ANK_REP_REGION"/>
    <property type="match status" value="1"/>
</dbReference>
<organism evidence="4 5">
    <name type="scientific">Candidatus Cardinium hertigii</name>
    <dbReference type="NCBI Taxonomy" id="247481"/>
    <lineage>
        <taxon>Bacteria</taxon>
        <taxon>Pseudomonadati</taxon>
        <taxon>Bacteroidota</taxon>
        <taxon>Cytophagia</taxon>
        <taxon>Cytophagales</taxon>
        <taxon>Amoebophilaceae</taxon>
        <taxon>Candidatus Cardinium</taxon>
    </lineage>
</organism>
<dbReference type="InterPro" id="IPR036770">
    <property type="entry name" value="Ankyrin_rpt-contain_sf"/>
</dbReference>
<dbReference type="Gene3D" id="1.25.40.20">
    <property type="entry name" value="Ankyrin repeat-containing domain"/>
    <property type="match status" value="1"/>
</dbReference>
<dbReference type="PANTHER" id="PTHR24198:SF165">
    <property type="entry name" value="ANKYRIN REPEAT-CONTAINING PROTEIN-RELATED"/>
    <property type="match status" value="1"/>
</dbReference>
<evidence type="ECO:0000256" key="2">
    <source>
        <dbReference type="ARBA" id="ARBA00023043"/>
    </source>
</evidence>
<dbReference type="RefSeq" id="WP_123662458.1">
    <property type="nucleotide sequence ID" value="NZ_RARA01000018.1"/>
</dbReference>
<dbReference type="OrthoDB" id="5657095at2"/>
<comment type="caution">
    <text evidence="4">The sequence shown here is derived from an EMBL/GenBank/DDBJ whole genome shotgun (WGS) entry which is preliminary data.</text>
</comment>
<dbReference type="AlphaFoldDB" id="A0A3N2QD15"/>
<keyword evidence="5" id="KW-1185">Reference proteome</keyword>